<feature type="chain" id="PRO_5043027356" description="Outer membrane protein beta-barrel domain-containing protein" evidence="1">
    <location>
        <begin position="21"/>
        <end position="224"/>
    </location>
</feature>
<organism evidence="2 3">
    <name type="scientific">Persicobacter diffluens</name>
    <dbReference type="NCBI Taxonomy" id="981"/>
    <lineage>
        <taxon>Bacteria</taxon>
        <taxon>Pseudomonadati</taxon>
        <taxon>Bacteroidota</taxon>
        <taxon>Cytophagia</taxon>
        <taxon>Cytophagales</taxon>
        <taxon>Persicobacteraceae</taxon>
        <taxon>Persicobacter</taxon>
    </lineage>
</organism>
<accession>A0AAN5AKI5</accession>
<gene>
    <name evidence="2" type="ORF">PEDI_27060</name>
</gene>
<dbReference type="Proteomes" id="UP001310022">
    <property type="component" value="Unassembled WGS sequence"/>
</dbReference>
<reference evidence="2 3" key="1">
    <citation type="submission" date="2021-12" db="EMBL/GenBank/DDBJ databases">
        <title>Genome sequencing of bacteria with rrn-lacking chromosome and rrn-plasmid.</title>
        <authorList>
            <person name="Anda M."/>
            <person name="Iwasaki W."/>
        </authorList>
    </citation>
    <scope>NUCLEOTIDE SEQUENCE [LARGE SCALE GENOMIC DNA]</scope>
    <source>
        <strain evidence="2 3">NBRC 15940</strain>
    </source>
</reference>
<evidence type="ECO:0008006" key="4">
    <source>
        <dbReference type="Google" id="ProtNLM"/>
    </source>
</evidence>
<evidence type="ECO:0000313" key="3">
    <source>
        <dbReference type="Proteomes" id="UP001310022"/>
    </source>
</evidence>
<dbReference type="RefSeq" id="WP_338237503.1">
    <property type="nucleotide sequence ID" value="NZ_BQKE01000001.1"/>
</dbReference>
<evidence type="ECO:0000256" key="1">
    <source>
        <dbReference type="SAM" id="SignalP"/>
    </source>
</evidence>
<evidence type="ECO:0000313" key="2">
    <source>
        <dbReference type="EMBL" id="GJM62154.1"/>
    </source>
</evidence>
<feature type="signal peptide" evidence="1">
    <location>
        <begin position="1"/>
        <end position="20"/>
    </location>
</feature>
<keyword evidence="3" id="KW-1185">Reference proteome</keyword>
<keyword evidence="1" id="KW-0732">Signal</keyword>
<proteinExistence type="predicted"/>
<comment type="caution">
    <text evidence="2">The sequence shown here is derived from an EMBL/GenBank/DDBJ whole genome shotgun (WGS) entry which is preliminary data.</text>
</comment>
<dbReference type="AlphaFoldDB" id="A0AAN5AKI5"/>
<dbReference type="EMBL" id="BQKE01000001">
    <property type="protein sequence ID" value="GJM62154.1"/>
    <property type="molecule type" value="Genomic_DNA"/>
</dbReference>
<protein>
    <recommendedName>
        <fullName evidence="4">Outer membrane protein beta-barrel domain-containing protein</fullName>
    </recommendedName>
</protein>
<sequence length="224" mass="24411">MMKNIILLATALVISTIAHAQTSVSMGLSSIVPMNSEAPSGYGYNVGVSHWADAPWSKNKKSEEVSYVDEDLPYAPLPQEQRSYRPGAKIGFQAFYQSQNVGPYHSSLVMAGPQIAMPLNDKWFFQGEFLVGNVNHSGAPMAVRPDISNGHVNYGNQNNNLAYSVNTAFTYKPNEKTSITFGISASKNVMPAYGYGGMGGFGMNPYYGGMRPGFGYNPFYGPRF</sequence>
<name>A0AAN5AKI5_9BACT</name>